<dbReference type="AlphaFoldDB" id="X1RCG1"/>
<name>X1RCG1_9ZZZZ</name>
<protein>
    <submittedName>
        <fullName evidence="2">Uncharacterized protein</fullName>
    </submittedName>
</protein>
<proteinExistence type="predicted"/>
<reference evidence="2" key="1">
    <citation type="journal article" date="2014" name="Front. Microbiol.">
        <title>High frequency of phylogenetically diverse reductive dehalogenase-homologous genes in deep subseafloor sedimentary metagenomes.</title>
        <authorList>
            <person name="Kawai M."/>
            <person name="Futagami T."/>
            <person name="Toyoda A."/>
            <person name="Takaki Y."/>
            <person name="Nishi S."/>
            <person name="Hori S."/>
            <person name="Arai W."/>
            <person name="Tsubouchi T."/>
            <person name="Morono Y."/>
            <person name="Uchiyama I."/>
            <person name="Ito T."/>
            <person name="Fujiyama A."/>
            <person name="Inagaki F."/>
            <person name="Takami H."/>
        </authorList>
    </citation>
    <scope>NUCLEOTIDE SEQUENCE</scope>
    <source>
        <strain evidence="2">Expedition CK06-06</strain>
    </source>
</reference>
<keyword evidence="1" id="KW-1133">Transmembrane helix</keyword>
<sequence>MPERTLKITCDECGYSEEVPHSRLAYEEAKACPSCGKGKMWWVPPAEEARRREVRMPEGERRISPALIIIPIGLGLGVATIAGLYALTQAVPPEEEGIELQPGGNAVKWTKGPTHVEDALADIIDYVTLFLVLRETDQVWIEITADIWDTWAIPRDQICGIYVDRACTVTGFVWA</sequence>
<dbReference type="EMBL" id="BARW01001534">
    <property type="protein sequence ID" value="GAI60840.1"/>
    <property type="molecule type" value="Genomic_DNA"/>
</dbReference>
<keyword evidence="1" id="KW-0472">Membrane</keyword>
<evidence type="ECO:0000256" key="1">
    <source>
        <dbReference type="SAM" id="Phobius"/>
    </source>
</evidence>
<feature type="transmembrane region" description="Helical" evidence="1">
    <location>
        <begin position="65"/>
        <end position="87"/>
    </location>
</feature>
<organism evidence="2">
    <name type="scientific">marine sediment metagenome</name>
    <dbReference type="NCBI Taxonomy" id="412755"/>
    <lineage>
        <taxon>unclassified sequences</taxon>
        <taxon>metagenomes</taxon>
        <taxon>ecological metagenomes</taxon>
    </lineage>
</organism>
<evidence type="ECO:0000313" key="2">
    <source>
        <dbReference type="EMBL" id="GAI60840.1"/>
    </source>
</evidence>
<gene>
    <name evidence="2" type="ORF">S12H4_04833</name>
</gene>
<comment type="caution">
    <text evidence="2">The sequence shown here is derived from an EMBL/GenBank/DDBJ whole genome shotgun (WGS) entry which is preliminary data.</text>
</comment>
<accession>X1RCG1</accession>
<keyword evidence="1" id="KW-0812">Transmembrane</keyword>